<feature type="domain" description="Histidine kinase" evidence="11">
    <location>
        <begin position="389"/>
        <end position="619"/>
    </location>
</feature>
<dbReference type="PANTHER" id="PTHR43065:SF46">
    <property type="entry name" value="C4-DICARBOXYLATE TRANSPORT SENSOR PROTEIN DCTB"/>
    <property type="match status" value="1"/>
</dbReference>
<evidence type="ECO:0000313" key="13">
    <source>
        <dbReference type="EMBL" id="SIS40103.1"/>
    </source>
</evidence>
<dbReference type="InterPro" id="IPR004358">
    <property type="entry name" value="Sig_transdc_His_kin-like_C"/>
</dbReference>
<dbReference type="SUPFAM" id="SSF47384">
    <property type="entry name" value="Homodimeric domain of signal transducing histidine kinase"/>
    <property type="match status" value="1"/>
</dbReference>
<feature type="transmembrane region" description="Helical" evidence="10">
    <location>
        <begin position="62"/>
        <end position="84"/>
    </location>
</feature>
<dbReference type="Pfam" id="PF00512">
    <property type="entry name" value="HisKA"/>
    <property type="match status" value="1"/>
</dbReference>
<comment type="catalytic activity">
    <reaction evidence="1">
        <text>ATP + protein L-histidine = ADP + protein N-phospho-L-histidine.</text>
        <dbReference type="EC" id="2.7.13.3"/>
    </reaction>
</comment>
<feature type="domain" description="Response regulatory" evidence="12">
    <location>
        <begin position="641"/>
        <end position="757"/>
    </location>
</feature>
<dbReference type="InterPro" id="IPR011006">
    <property type="entry name" value="CheY-like_superfamily"/>
</dbReference>
<evidence type="ECO:0000256" key="6">
    <source>
        <dbReference type="ARBA" id="ARBA00022777"/>
    </source>
</evidence>
<keyword evidence="7" id="KW-0067">ATP-binding</keyword>
<dbReference type="SMART" id="SM00387">
    <property type="entry name" value="HATPase_c"/>
    <property type="match status" value="1"/>
</dbReference>
<evidence type="ECO:0000256" key="7">
    <source>
        <dbReference type="ARBA" id="ARBA00022840"/>
    </source>
</evidence>
<name>A0A1N7ISP1_9PROT</name>
<dbReference type="EC" id="2.7.13.3" evidence="2"/>
<keyword evidence="10" id="KW-1133">Transmembrane helix</keyword>
<dbReference type="RefSeq" id="WP_076398647.1">
    <property type="nucleotide sequence ID" value="NZ_FTOA01000001.1"/>
</dbReference>
<dbReference type="AlphaFoldDB" id="A0A1N7ISP1"/>
<evidence type="ECO:0000256" key="10">
    <source>
        <dbReference type="SAM" id="Phobius"/>
    </source>
</evidence>
<dbReference type="InterPro" id="IPR003661">
    <property type="entry name" value="HisK_dim/P_dom"/>
</dbReference>
<proteinExistence type="predicted"/>
<dbReference type="PRINTS" id="PR00344">
    <property type="entry name" value="BCTRLSENSOR"/>
</dbReference>
<accession>A0A1N7ISP1</accession>
<dbReference type="GO" id="GO:0000155">
    <property type="term" value="F:phosphorelay sensor kinase activity"/>
    <property type="evidence" value="ECO:0007669"/>
    <property type="project" value="InterPro"/>
</dbReference>
<keyword evidence="5" id="KW-0547">Nucleotide-binding</keyword>
<dbReference type="GO" id="GO:0005524">
    <property type="term" value="F:ATP binding"/>
    <property type="evidence" value="ECO:0007669"/>
    <property type="project" value="UniProtKB-KW"/>
</dbReference>
<dbReference type="Gene3D" id="3.30.450.20">
    <property type="entry name" value="PAS domain"/>
    <property type="match status" value="2"/>
</dbReference>
<dbReference type="PROSITE" id="PS50109">
    <property type="entry name" value="HIS_KIN"/>
    <property type="match status" value="1"/>
</dbReference>
<keyword evidence="10" id="KW-0472">Membrane</keyword>
<organism evidence="13 14">
    <name type="scientific">Insolitispirillum peregrinum</name>
    <dbReference type="NCBI Taxonomy" id="80876"/>
    <lineage>
        <taxon>Bacteria</taxon>
        <taxon>Pseudomonadati</taxon>
        <taxon>Pseudomonadota</taxon>
        <taxon>Alphaproteobacteria</taxon>
        <taxon>Rhodospirillales</taxon>
        <taxon>Novispirillaceae</taxon>
        <taxon>Insolitispirillum</taxon>
    </lineage>
</organism>
<dbReference type="Pfam" id="PF12860">
    <property type="entry name" value="PAS_7"/>
    <property type="match status" value="2"/>
</dbReference>
<reference evidence="13 14" key="1">
    <citation type="submission" date="2017-01" db="EMBL/GenBank/DDBJ databases">
        <authorList>
            <person name="Mah S.A."/>
            <person name="Swanson W.J."/>
            <person name="Moy G.W."/>
            <person name="Vacquier V.D."/>
        </authorList>
    </citation>
    <scope>NUCLEOTIDE SEQUENCE [LARGE SCALE GENOMIC DNA]</scope>
    <source>
        <strain evidence="13 14">DSM 11589</strain>
    </source>
</reference>
<dbReference type="PANTHER" id="PTHR43065">
    <property type="entry name" value="SENSOR HISTIDINE KINASE"/>
    <property type="match status" value="1"/>
</dbReference>
<dbReference type="SMART" id="SM00388">
    <property type="entry name" value="HisKA"/>
    <property type="match status" value="1"/>
</dbReference>
<keyword evidence="4" id="KW-0808">Transferase</keyword>
<dbReference type="SUPFAM" id="SSF55874">
    <property type="entry name" value="ATPase domain of HSP90 chaperone/DNA topoisomerase II/histidine kinase"/>
    <property type="match status" value="1"/>
</dbReference>
<dbReference type="Proteomes" id="UP000185678">
    <property type="component" value="Unassembled WGS sequence"/>
</dbReference>
<dbReference type="SUPFAM" id="SSF52172">
    <property type="entry name" value="CheY-like"/>
    <property type="match status" value="1"/>
</dbReference>
<keyword evidence="14" id="KW-1185">Reference proteome</keyword>
<keyword evidence="6 13" id="KW-0418">Kinase</keyword>
<dbReference type="InterPro" id="IPR003594">
    <property type="entry name" value="HATPase_dom"/>
</dbReference>
<dbReference type="EMBL" id="FTOA01000001">
    <property type="protein sequence ID" value="SIS40103.1"/>
    <property type="molecule type" value="Genomic_DNA"/>
</dbReference>
<dbReference type="SMART" id="SM00448">
    <property type="entry name" value="REC"/>
    <property type="match status" value="1"/>
</dbReference>
<evidence type="ECO:0000256" key="8">
    <source>
        <dbReference type="ARBA" id="ARBA00023012"/>
    </source>
</evidence>
<dbReference type="InterPro" id="IPR001789">
    <property type="entry name" value="Sig_transdc_resp-reg_receiver"/>
</dbReference>
<dbReference type="Pfam" id="PF02518">
    <property type="entry name" value="HATPase_c"/>
    <property type="match status" value="1"/>
</dbReference>
<gene>
    <name evidence="13" type="ORF">SAMN05421779_101569</name>
</gene>
<feature type="transmembrane region" description="Helical" evidence="10">
    <location>
        <begin position="36"/>
        <end position="56"/>
    </location>
</feature>
<dbReference type="Gene3D" id="1.10.287.130">
    <property type="match status" value="1"/>
</dbReference>
<dbReference type="Gene3D" id="3.40.50.2300">
    <property type="match status" value="1"/>
</dbReference>
<dbReference type="CDD" id="cd00082">
    <property type="entry name" value="HisKA"/>
    <property type="match status" value="1"/>
</dbReference>
<keyword evidence="3 9" id="KW-0597">Phosphoprotein</keyword>
<dbReference type="PROSITE" id="PS50110">
    <property type="entry name" value="RESPONSE_REGULATORY"/>
    <property type="match status" value="1"/>
</dbReference>
<evidence type="ECO:0000256" key="9">
    <source>
        <dbReference type="PROSITE-ProRule" id="PRU00169"/>
    </source>
</evidence>
<evidence type="ECO:0000256" key="2">
    <source>
        <dbReference type="ARBA" id="ARBA00012438"/>
    </source>
</evidence>
<evidence type="ECO:0000256" key="4">
    <source>
        <dbReference type="ARBA" id="ARBA00022679"/>
    </source>
</evidence>
<feature type="modified residue" description="4-aspartylphosphate" evidence="9">
    <location>
        <position position="692"/>
    </location>
</feature>
<evidence type="ECO:0000259" key="11">
    <source>
        <dbReference type="PROSITE" id="PS50109"/>
    </source>
</evidence>
<keyword evidence="10" id="KW-0812">Transmembrane</keyword>
<dbReference type="InterPro" id="IPR035965">
    <property type="entry name" value="PAS-like_dom_sf"/>
</dbReference>
<dbReference type="SUPFAM" id="SSF55785">
    <property type="entry name" value="PYP-like sensor domain (PAS domain)"/>
    <property type="match status" value="1"/>
</dbReference>
<sequence length="761" mass="84059">MAEPPAQDSDITPAPSTEAIQATLSELTTPLRPSRMVMLAGLITCIGAISIIYAAVYDHLSIIEIITITTAILVLLCLFGSFGWRRLQAIHQRLRDSAYQLSAIEQQLAQAAHETDRLQRLLVDAVNSVDEGFVLFDDTNTLVVCNERYRRAYPTIADLLVPGASFSTILATAAQRLGVAGDHGPQDLRQWVEDRMRRHLSAPQPQECQLTDGRWYRISERPTRTGGIVKVLADITMAKQHEQELASKSKVLEGTFDAMAQGIAVFDTDLTLLTWNDHLAPVMDYPAHLLQPGTALQAFRDFDFQRGVKKLPAPHPVDNMPDPFSPHDDTDTLLSEVELPDGRHVDVHTSPMPRGGLVVMYSDITTRKQTEAALQHSQKMDAIGQLAGGIAHEFNNMLTSIGGFARMALRSPEDSERVVMCLEEVTKAADRAASLTSQLLNFSRRSLSEEQRPIRLKDMLRDLTNFLRPLLGVRVDVDVQISDPDLIVSGDPVKLHQAIVNLCINARDAMPEGGEIQLSLSRLTHEHSEASRRLFERHPLLSANRAYAALRVRDTGTGIDPALLPRIFEPFFTTKEQGKGTGLGLPMVYSVAEHMGGIIDVESEVCVGSVFTILLPLCEPEKTEPSKRVSRQSDFNGEDFTILLAEDEDSVRRLITMTLEDAGCTVLTAENGHEAEKIFEQDQDAIDILISDVVMPGLDGPALTRRLLDLNPDLKVILMSGYSATDDWKALTEGCGRTFLRKPVVPDQLLAAVQTLVNRVE</sequence>
<evidence type="ECO:0000256" key="3">
    <source>
        <dbReference type="ARBA" id="ARBA00022553"/>
    </source>
</evidence>
<protein>
    <recommendedName>
        <fullName evidence="2">histidine kinase</fullName>
        <ecNumber evidence="2">2.7.13.3</ecNumber>
    </recommendedName>
</protein>
<keyword evidence="8" id="KW-0902">Two-component regulatory system</keyword>
<dbReference type="STRING" id="80876.SAMN05421779_101569"/>
<dbReference type="InterPro" id="IPR005467">
    <property type="entry name" value="His_kinase_dom"/>
</dbReference>
<dbReference type="InterPro" id="IPR036097">
    <property type="entry name" value="HisK_dim/P_sf"/>
</dbReference>
<dbReference type="Pfam" id="PF00072">
    <property type="entry name" value="Response_reg"/>
    <property type="match status" value="1"/>
</dbReference>
<evidence type="ECO:0000256" key="5">
    <source>
        <dbReference type="ARBA" id="ARBA00022741"/>
    </source>
</evidence>
<evidence type="ECO:0000313" key="14">
    <source>
        <dbReference type="Proteomes" id="UP000185678"/>
    </source>
</evidence>
<evidence type="ECO:0000259" key="12">
    <source>
        <dbReference type="PROSITE" id="PS50110"/>
    </source>
</evidence>
<dbReference type="Gene3D" id="3.30.565.10">
    <property type="entry name" value="Histidine kinase-like ATPase, C-terminal domain"/>
    <property type="match status" value="1"/>
</dbReference>
<evidence type="ECO:0000256" key="1">
    <source>
        <dbReference type="ARBA" id="ARBA00000085"/>
    </source>
</evidence>
<dbReference type="InterPro" id="IPR036890">
    <property type="entry name" value="HATPase_C_sf"/>
</dbReference>
<dbReference type="OrthoDB" id="8477115at2"/>